<dbReference type="InterPro" id="IPR000792">
    <property type="entry name" value="Tscrpt_reg_LuxR_C"/>
</dbReference>
<evidence type="ECO:0000256" key="2">
    <source>
        <dbReference type="ARBA" id="ARBA00022553"/>
    </source>
</evidence>
<dbReference type="PANTHER" id="PTHR43214">
    <property type="entry name" value="TWO-COMPONENT RESPONSE REGULATOR"/>
    <property type="match status" value="1"/>
</dbReference>
<dbReference type="Proteomes" id="UP001165287">
    <property type="component" value="Unassembled WGS sequence"/>
</dbReference>
<keyword evidence="2 6" id="KW-0597">Phosphoprotein</keyword>
<comment type="caution">
    <text evidence="9">The sequence shown here is derived from an EMBL/GenBank/DDBJ whole genome shotgun (WGS) entry which is preliminary data.</text>
</comment>
<dbReference type="InterPro" id="IPR001789">
    <property type="entry name" value="Sig_transdc_resp-reg_receiver"/>
</dbReference>
<evidence type="ECO:0000256" key="3">
    <source>
        <dbReference type="ARBA" id="ARBA00023015"/>
    </source>
</evidence>
<reference evidence="9" key="1">
    <citation type="submission" date="2024-05" db="EMBL/GenBank/DDBJ databases">
        <title>Metabacillus sp. nov., isolated from the rhizosphere soil of tomato plants.</title>
        <authorList>
            <person name="Ma R."/>
        </authorList>
    </citation>
    <scope>NUCLEOTIDE SEQUENCE</scope>
    <source>
        <strain evidence="9">DBTR6</strain>
    </source>
</reference>
<evidence type="ECO:0000256" key="1">
    <source>
        <dbReference type="ARBA" id="ARBA00004496"/>
    </source>
</evidence>
<protein>
    <submittedName>
        <fullName evidence="9">Response regulator transcription factor</fullName>
    </submittedName>
</protein>
<name>A0ABS7UWE5_9BACI</name>
<keyword evidence="10" id="KW-1185">Reference proteome</keyword>
<dbReference type="SUPFAM" id="SSF46894">
    <property type="entry name" value="C-terminal effector domain of the bipartite response regulators"/>
    <property type="match status" value="1"/>
</dbReference>
<dbReference type="RefSeq" id="WP_224141060.1">
    <property type="nucleotide sequence ID" value="NZ_JAIQUM010000061.1"/>
</dbReference>
<keyword evidence="3" id="KW-0805">Transcription regulation</keyword>
<evidence type="ECO:0000259" key="8">
    <source>
        <dbReference type="PROSITE" id="PS50110"/>
    </source>
</evidence>
<feature type="domain" description="HTH luxR-type" evidence="7">
    <location>
        <begin position="140"/>
        <end position="190"/>
    </location>
</feature>
<dbReference type="Pfam" id="PF00196">
    <property type="entry name" value="GerE"/>
    <property type="match status" value="1"/>
</dbReference>
<evidence type="ECO:0000313" key="9">
    <source>
        <dbReference type="EMBL" id="MBZ5752608.1"/>
    </source>
</evidence>
<sequence length="190" mass="21890">MDQRIKVLLVEDDPFWRETLVNDLNQENDIEMVGIALTQEEAVAAVHTQDIDVILMDINLTGNHLDGLEATREISRYQKGQIKIIMLTSFYEKDIILDSFRKGAVNYITKHNYQDIVNAIRDAYTNEANIHSDAAGVLRNEIQLSVLTPMEREVYELKKQGLNKTQIAERLFKSINTIKSQIRSIRNKLM</sequence>
<feature type="domain" description="Response regulatory" evidence="8">
    <location>
        <begin position="6"/>
        <end position="125"/>
    </location>
</feature>
<evidence type="ECO:0000256" key="6">
    <source>
        <dbReference type="PROSITE-ProRule" id="PRU00169"/>
    </source>
</evidence>
<keyword evidence="4" id="KW-0238">DNA-binding</keyword>
<dbReference type="InterPro" id="IPR016032">
    <property type="entry name" value="Sig_transdc_resp-reg_C-effctor"/>
</dbReference>
<accession>A0ABS7UWE5</accession>
<dbReference type="EMBL" id="JAIQUM010000061">
    <property type="protein sequence ID" value="MBZ5752608.1"/>
    <property type="molecule type" value="Genomic_DNA"/>
</dbReference>
<dbReference type="InterPro" id="IPR011006">
    <property type="entry name" value="CheY-like_superfamily"/>
</dbReference>
<evidence type="ECO:0000259" key="7">
    <source>
        <dbReference type="PROSITE" id="PS50043"/>
    </source>
</evidence>
<dbReference type="Gene3D" id="3.40.50.2300">
    <property type="match status" value="1"/>
</dbReference>
<dbReference type="SMART" id="SM00448">
    <property type="entry name" value="REC"/>
    <property type="match status" value="1"/>
</dbReference>
<dbReference type="CDD" id="cd17535">
    <property type="entry name" value="REC_NarL-like"/>
    <property type="match status" value="1"/>
</dbReference>
<dbReference type="SUPFAM" id="SSF52172">
    <property type="entry name" value="CheY-like"/>
    <property type="match status" value="1"/>
</dbReference>
<proteinExistence type="predicted"/>
<dbReference type="PROSITE" id="PS50110">
    <property type="entry name" value="RESPONSE_REGULATORY"/>
    <property type="match status" value="1"/>
</dbReference>
<dbReference type="PROSITE" id="PS50043">
    <property type="entry name" value="HTH_LUXR_2"/>
    <property type="match status" value="1"/>
</dbReference>
<dbReference type="PRINTS" id="PR00038">
    <property type="entry name" value="HTHLUXR"/>
</dbReference>
<dbReference type="PANTHER" id="PTHR43214:SF43">
    <property type="entry name" value="TWO-COMPONENT RESPONSE REGULATOR"/>
    <property type="match status" value="1"/>
</dbReference>
<dbReference type="Pfam" id="PF00072">
    <property type="entry name" value="Response_reg"/>
    <property type="match status" value="1"/>
</dbReference>
<evidence type="ECO:0000256" key="4">
    <source>
        <dbReference type="ARBA" id="ARBA00023125"/>
    </source>
</evidence>
<organism evidence="9 10">
    <name type="scientific">Metabacillus rhizolycopersici</name>
    <dbReference type="NCBI Taxonomy" id="2875709"/>
    <lineage>
        <taxon>Bacteria</taxon>
        <taxon>Bacillati</taxon>
        <taxon>Bacillota</taxon>
        <taxon>Bacilli</taxon>
        <taxon>Bacillales</taxon>
        <taxon>Bacillaceae</taxon>
        <taxon>Metabacillus</taxon>
    </lineage>
</organism>
<evidence type="ECO:0000256" key="5">
    <source>
        <dbReference type="ARBA" id="ARBA00023163"/>
    </source>
</evidence>
<keyword evidence="5" id="KW-0804">Transcription</keyword>
<dbReference type="InterPro" id="IPR058245">
    <property type="entry name" value="NreC/VraR/RcsB-like_REC"/>
</dbReference>
<gene>
    <name evidence="9" type="ORF">K9V48_20790</name>
</gene>
<feature type="modified residue" description="4-aspartylphosphate" evidence="6">
    <location>
        <position position="57"/>
    </location>
</feature>
<dbReference type="InterPro" id="IPR039420">
    <property type="entry name" value="WalR-like"/>
</dbReference>
<evidence type="ECO:0000313" key="10">
    <source>
        <dbReference type="Proteomes" id="UP001165287"/>
    </source>
</evidence>
<comment type="subcellular location">
    <subcellularLocation>
        <location evidence="1">Cytoplasm</location>
    </subcellularLocation>
</comment>